<dbReference type="InterPro" id="IPR032710">
    <property type="entry name" value="NTF2-like_dom_sf"/>
</dbReference>
<evidence type="ECO:0000313" key="2">
    <source>
        <dbReference type="EMBL" id="GEK84859.1"/>
    </source>
</evidence>
<name>A0A511A9J2_9MICO</name>
<dbReference type="EMBL" id="BJUW01000001">
    <property type="protein sequence ID" value="GEK84859.1"/>
    <property type="molecule type" value="Genomic_DNA"/>
</dbReference>
<evidence type="ECO:0000313" key="3">
    <source>
        <dbReference type="Proteomes" id="UP000321225"/>
    </source>
</evidence>
<dbReference type="SUPFAM" id="SSF54427">
    <property type="entry name" value="NTF2-like"/>
    <property type="match status" value="1"/>
</dbReference>
<dbReference type="AlphaFoldDB" id="A0A511A9J2"/>
<accession>A0A511A9J2</accession>
<proteinExistence type="predicted"/>
<protein>
    <recommendedName>
        <fullName evidence="1">DUF4440 domain-containing protein</fullName>
    </recommendedName>
</protein>
<dbReference type="Gene3D" id="3.10.450.50">
    <property type="match status" value="1"/>
</dbReference>
<evidence type="ECO:0000259" key="1">
    <source>
        <dbReference type="Pfam" id="PF14534"/>
    </source>
</evidence>
<dbReference type="InterPro" id="IPR027843">
    <property type="entry name" value="DUF4440"/>
</dbReference>
<dbReference type="Pfam" id="PF14534">
    <property type="entry name" value="DUF4440"/>
    <property type="match status" value="1"/>
</dbReference>
<sequence length="121" mass="13236">MDIEELLQIEIHGWQSLCDGSGAQVYGDLMTADGVMILANGSVMTRHQVVEALAAAPVWDDYRIEEPRLIQIGADAAVLVYRGVASRTADAEPFEAMMASTYLRTAHGVRLAVYQQTSTQH</sequence>
<comment type="caution">
    <text evidence="2">The sequence shown here is derived from an EMBL/GenBank/DDBJ whole genome shotgun (WGS) entry which is preliminary data.</text>
</comment>
<dbReference type="Proteomes" id="UP000321225">
    <property type="component" value="Unassembled WGS sequence"/>
</dbReference>
<gene>
    <name evidence="2" type="ORF">MAE01_00350</name>
</gene>
<organism evidence="2 3">
    <name type="scientific">Microbacterium aerolatum</name>
    <dbReference type="NCBI Taxonomy" id="153731"/>
    <lineage>
        <taxon>Bacteria</taxon>
        <taxon>Bacillati</taxon>
        <taxon>Actinomycetota</taxon>
        <taxon>Actinomycetes</taxon>
        <taxon>Micrococcales</taxon>
        <taxon>Microbacteriaceae</taxon>
        <taxon>Microbacterium</taxon>
    </lineage>
</organism>
<dbReference type="RefSeq" id="WP_147037539.1">
    <property type="nucleotide sequence ID" value="NZ_BJUW01000001.1"/>
</dbReference>
<keyword evidence="3" id="KW-1185">Reference proteome</keyword>
<reference evidence="2 3" key="1">
    <citation type="submission" date="2019-07" db="EMBL/GenBank/DDBJ databases">
        <title>Whole genome shotgun sequence of Microbacterium aerolatum NBRC 103071.</title>
        <authorList>
            <person name="Hosoyama A."/>
            <person name="Uohara A."/>
            <person name="Ohji S."/>
            <person name="Ichikawa N."/>
        </authorList>
    </citation>
    <scope>NUCLEOTIDE SEQUENCE [LARGE SCALE GENOMIC DNA]</scope>
    <source>
        <strain evidence="2 3">NBRC 103071</strain>
    </source>
</reference>
<dbReference type="OrthoDB" id="582586at2"/>
<feature type="domain" description="DUF4440" evidence="1">
    <location>
        <begin position="9"/>
        <end position="102"/>
    </location>
</feature>